<feature type="compositionally biased region" description="Pro residues" evidence="1">
    <location>
        <begin position="436"/>
        <end position="447"/>
    </location>
</feature>
<organism evidence="2 3">
    <name type="scientific">Glycomyces rutgersensis</name>
    <dbReference type="NCBI Taxonomy" id="58115"/>
    <lineage>
        <taxon>Bacteria</taxon>
        <taxon>Bacillati</taxon>
        <taxon>Actinomycetota</taxon>
        <taxon>Actinomycetes</taxon>
        <taxon>Glycomycetales</taxon>
        <taxon>Glycomycetaceae</taxon>
        <taxon>Glycomyces</taxon>
    </lineage>
</organism>
<name>A0ABP5T3B9_9ACTN</name>
<feature type="region of interest" description="Disordered" evidence="1">
    <location>
        <begin position="258"/>
        <end position="287"/>
    </location>
</feature>
<keyword evidence="3" id="KW-1185">Reference proteome</keyword>
<feature type="region of interest" description="Disordered" evidence="1">
    <location>
        <begin position="508"/>
        <end position="630"/>
    </location>
</feature>
<feature type="compositionally biased region" description="Low complexity" evidence="1">
    <location>
        <begin position="547"/>
        <end position="556"/>
    </location>
</feature>
<feature type="compositionally biased region" description="Low complexity" evidence="1">
    <location>
        <begin position="599"/>
        <end position="612"/>
    </location>
</feature>
<gene>
    <name evidence="2" type="ORF">GCM10010403_39420</name>
</gene>
<feature type="region of interest" description="Disordered" evidence="1">
    <location>
        <begin position="478"/>
        <end position="497"/>
    </location>
</feature>
<proteinExistence type="predicted"/>
<evidence type="ECO:0000313" key="2">
    <source>
        <dbReference type="EMBL" id="GAA2342516.1"/>
    </source>
</evidence>
<feature type="region of interest" description="Disordered" evidence="1">
    <location>
        <begin position="328"/>
        <end position="347"/>
    </location>
</feature>
<dbReference type="EMBL" id="BAAASX010000007">
    <property type="protein sequence ID" value="GAA2342516.1"/>
    <property type="molecule type" value="Genomic_DNA"/>
</dbReference>
<feature type="compositionally biased region" description="Low complexity" evidence="1">
    <location>
        <begin position="258"/>
        <end position="281"/>
    </location>
</feature>
<accession>A0ABP5T3B9</accession>
<protein>
    <recommendedName>
        <fullName evidence="4">Syndecan 1</fullName>
    </recommendedName>
</protein>
<reference evidence="3" key="1">
    <citation type="journal article" date="2019" name="Int. J. Syst. Evol. Microbiol.">
        <title>The Global Catalogue of Microorganisms (GCM) 10K type strain sequencing project: providing services to taxonomists for standard genome sequencing and annotation.</title>
        <authorList>
            <consortium name="The Broad Institute Genomics Platform"/>
            <consortium name="The Broad Institute Genome Sequencing Center for Infectious Disease"/>
            <person name="Wu L."/>
            <person name="Ma J."/>
        </authorList>
    </citation>
    <scope>NUCLEOTIDE SEQUENCE [LARGE SCALE GENOMIC DNA]</scope>
    <source>
        <strain evidence="3">JCM 6238</strain>
    </source>
</reference>
<feature type="region of interest" description="Disordered" evidence="1">
    <location>
        <begin position="1"/>
        <end position="32"/>
    </location>
</feature>
<feature type="region of interest" description="Disordered" evidence="1">
    <location>
        <begin position="383"/>
        <end position="473"/>
    </location>
</feature>
<comment type="caution">
    <text evidence="2">The sequence shown here is derived from an EMBL/GenBank/DDBJ whole genome shotgun (WGS) entry which is preliminary data.</text>
</comment>
<feature type="region of interest" description="Disordered" evidence="1">
    <location>
        <begin position="66"/>
        <end position="240"/>
    </location>
</feature>
<sequence>MWPFSRRRSDAPREASAPAPYAPGRAEWRQLPPLQRVVGDQWLVNPPDSLSSRLASWQDPTYLAPLGHAVIPQGPSGAIEPAPAPAVPTEPRRIDLQRKAGPARSPAPTPAHSLQRTASDSGRPAALGMESEPDALQRSADTAPLLLDSGPALTAGIEDRPLVGDDSGLPHIAPPESLVAQRDSDSLIELPMRSESQAPSLSLGSSPNLQRSPQPDPAPSPRSDQPLEVASGPAAPLPVRPVSLPFAVQRMLIGDHTASANPAVPSPASVASSHLPSLLASTDPPERRELPVVARLSTSVGSPAPALTPAVQRSAESTFPLLGDTGLAASVASETPTGELGPQLGESGLSAEMPLAAPALEPETAPLIGTAGLAAPIVQTGREEPQAAMPIAPRRPDQPLSGSPGTRHVQRLGLGSPLSGPFASPAPIVQRFSVPPSGPTASRPPVPDSLTAQASLQRIDDAPPGLGMPATVPLGLGMPATPLAPPDPASARPLPPPVMVMRSASTAEALPSVSRPVEAPEPLYSPDPMPEAPLLGLRPMEGGFIGAEPSAASDSPAPEPRASEPGSAVAQRSTWSYMPTPPPSADFSLPDSLPASVGTTSAAAAPFTPPVAQRSASPATGPVALAPEPSEPLPVAAAPVSLQNMPAPSVSLQTMTEVTPLPVETVVQRVAAPPPSITVQAVDAAPTPAAPATAGAAPAADPAALLAVLYEPLVRRLRADLRVDRERRGRLTDL</sequence>
<evidence type="ECO:0000313" key="3">
    <source>
        <dbReference type="Proteomes" id="UP001501584"/>
    </source>
</evidence>
<evidence type="ECO:0008006" key="4">
    <source>
        <dbReference type="Google" id="ProtNLM"/>
    </source>
</evidence>
<dbReference type="Proteomes" id="UP001501584">
    <property type="component" value="Unassembled WGS sequence"/>
</dbReference>
<feature type="compositionally biased region" description="Polar residues" evidence="1">
    <location>
        <begin position="194"/>
        <end position="213"/>
    </location>
</feature>
<feature type="compositionally biased region" description="Pro residues" evidence="1">
    <location>
        <begin position="482"/>
        <end position="497"/>
    </location>
</feature>
<evidence type="ECO:0000256" key="1">
    <source>
        <dbReference type="SAM" id="MobiDB-lite"/>
    </source>
</evidence>